<keyword evidence="7" id="KW-1185">Reference proteome</keyword>
<feature type="compositionally biased region" description="Acidic residues" evidence="4">
    <location>
        <begin position="126"/>
        <end position="139"/>
    </location>
</feature>
<dbReference type="SUPFAM" id="SSF55781">
    <property type="entry name" value="GAF domain-like"/>
    <property type="match status" value="2"/>
</dbReference>
<evidence type="ECO:0000313" key="7">
    <source>
        <dbReference type="Proteomes" id="UP000004705"/>
    </source>
</evidence>
<proteinExistence type="predicted"/>
<evidence type="ECO:0000313" key="6">
    <source>
        <dbReference type="EMBL" id="EHY87968.1"/>
    </source>
</evidence>
<organism evidence="6 7">
    <name type="scientific">Saccharomonospora azurea NA-128</name>
    <dbReference type="NCBI Taxonomy" id="882081"/>
    <lineage>
        <taxon>Bacteria</taxon>
        <taxon>Bacillati</taxon>
        <taxon>Actinomycetota</taxon>
        <taxon>Actinomycetes</taxon>
        <taxon>Pseudonocardiales</taxon>
        <taxon>Pseudonocardiaceae</taxon>
        <taxon>Saccharomonospora</taxon>
    </lineage>
</organism>
<dbReference type="GO" id="GO:0016020">
    <property type="term" value="C:membrane"/>
    <property type="evidence" value="ECO:0007669"/>
    <property type="project" value="InterPro"/>
</dbReference>
<dbReference type="Gene3D" id="3.30.565.10">
    <property type="entry name" value="Histidine kinase-like ATPase, C-terminal domain"/>
    <property type="match status" value="1"/>
</dbReference>
<sequence>MARFGLRDQRIGTVGLGYTPDMPSSAEAGGRERNTLRSTPATRQLSKLKLDELLAGVQSRLTEISRTSDRLQALLDAVLAVSGQLELDVTLRRTVRAAVDLVDARSGTLTVSDPGEGVPDRVSVDLDSDDGTLDADDPADTATDPATHVEVPHARDPESRAALAVPVRVRDETIGTLYVSRKRGGGEFSADDEIVLRSLAASAGVAVENARLFEQTRVRGRWLEAVTSVNAELLSGASPDRSLQRLAEAAGELSGADAAVVLLDEGSGELSVGAVCGPVPRLRVGELIAARGVLTDVLRTVEPAVLDDLGRADTRLPAGLTTSFGPAVVAPLRSAEGVQGVLLALRRRSAAGFTRQDMSLVASFAAQATVALRFADKQKSERAIALLADRDRIAQDLHDHVIQRLFALGMGLQSVLGRIRDPHAAERVQDAVRRLDQTVREIRTSIFNLHSMGRSGHNSLRRRLLDIASSPPAGAAAPSVRIGGALDTLVPESLGRDIEAVAREAIGQLARQPAHHGDPPEITLDVDVGDVVTVDVLVEGSAPVPDHSGWLEEVRRRAHDRGGEVQVDAGDGAVRLTWTVPLPDPDTASS</sequence>
<dbReference type="Pfam" id="PF07730">
    <property type="entry name" value="HisKA_3"/>
    <property type="match status" value="1"/>
</dbReference>
<feature type="domain" description="GAF" evidence="5">
    <location>
        <begin position="238"/>
        <end position="382"/>
    </location>
</feature>
<dbReference type="SMART" id="SM00065">
    <property type="entry name" value="GAF"/>
    <property type="match status" value="2"/>
</dbReference>
<dbReference type="GO" id="GO:0000155">
    <property type="term" value="F:phosphorelay sensor kinase activity"/>
    <property type="evidence" value="ECO:0007669"/>
    <property type="project" value="InterPro"/>
</dbReference>
<evidence type="ECO:0000256" key="3">
    <source>
        <dbReference type="ARBA" id="ARBA00023012"/>
    </source>
</evidence>
<dbReference type="InterPro" id="IPR029016">
    <property type="entry name" value="GAF-like_dom_sf"/>
</dbReference>
<dbReference type="PANTHER" id="PTHR24421">
    <property type="entry name" value="NITRATE/NITRITE SENSOR PROTEIN NARX-RELATED"/>
    <property type="match status" value="1"/>
</dbReference>
<feature type="region of interest" description="Disordered" evidence="4">
    <location>
        <begin position="15"/>
        <end position="39"/>
    </location>
</feature>
<evidence type="ECO:0000256" key="2">
    <source>
        <dbReference type="ARBA" id="ARBA00022777"/>
    </source>
</evidence>
<dbReference type="Gene3D" id="1.20.5.1930">
    <property type="match status" value="1"/>
</dbReference>
<keyword evidence="2 6" id="KW-0418">Kinase</keyword>
<keyword evidence="1" id="KW-0808">Transferase</keyword>
<dbReference type="Pfam" id="PF13185">
    <property type="entry name" value="GAF_2"/>
    <property type="match status" value="1"/>
</dbReference>
<dbReference type="GO" id="GO:0046983">
    <property type="term" value="F:protein dimerization activity"/>
    <property type="evidence" value="ECO:0007669"/>
    <property type="project" value="InterPro"/>
</dbReference>
<dbReference type="Proteomes" id="UP000004705">
    <property type="component" value="Chromosome"/>
</dbReference>
<dbReference type="InterPro" id="IPR003018">
    <property type="entry name" value="GAF"/>
</dbReference>
<dbReference type="InterPro" id="IPR011712">
    <property type="entry name" value="Sig_transdc_His_kin_sub3_dim/P"/>
</dbReference>
<dbReference type="InterPro" id="IPR036890">
    <property type="entry name" value="HATPase_C_sf"/>
</dbReference>
<evidence type="ECO:0000256" key="1">
    <source>
        <dbReference type="ARBA" id="ARBA00022679"/>
    </source>
</evidence>
<dbReference type="EMBL" id="CM001466">
    <property type="protein sequence ID" value="EHY87968.1"/>
    <property type="molecule type" value="Genomic_DNA"/>
</dbReference>
<reference evidence="6 7" key="1">
    <citation type="journal article" date="2012" name="Stand. Genomic Sci.">
        <title>Genome sequence of the soil bacterium Saccharomonospora azurea type strain (NA-128(T)).</title>
        <authorList>
            <person name="Klenk H.P."/>
            <person name="Held B."/>
            <person name="Lucas S."/>
            <person name="Lapidus A."/>
            <person name="Copeland A."/>
            <person name="Hammon N."/>
            <person name="Pitluck S."/>
            <person name="Goodwin L.A."/>
            <person name="Han C."/>
            <person name="Tapia R."/>
            <person name="Brambilla E.M."/>
            <person name="Potter G."/>
            <person name="Land M."/>
            <person name="Ivanova N."/>
            <person name="Rohde M."/>
            <person name="Goker M."/>
            <person name="Detter J.C."/>
            <person name="Kyrpides N.C."/>
            <person name="Woyke T."/>
        </authorList>
    </citation>
    <scope>NUCLEOTIDE SEQUENCE [LARGE SCALE GENOMIC DNA]</scope>
    <source>
        <strain evidence="6 7">NA-128</strain>
    </source>
</reference>
<keyword evidence="3" id="KW-0902">Two-component regulatory system</keyword>
<feature type="region of interest" description="Disordered" evidence="4">
    <location>
        <begin position="109"/>
        <end position="145"/>
    </location>
</feature>
<name>H8GEH3_9PSEU</name>
<dbReference type="HOGENOM" id="CLU_034370_1_0_11"/>
<dbReference type="Gene3D" id="3.30.450.40">
    <property type="match status" value="2"/>
</dbReference>
<protein>
    <submittedName>
        <fullName evidence="6">Histidine kinase with GAF domain</fullName>
    </submittedName>
</protein>
<evidence type="ECO:0000259" key="5">
    <source>
        <dbReference type="SMART" id="SM00065"/>
    </source>
</evidence>
<gene>
    <name evidence="6" type="ORF">SacazDRAFT_01022</name>
</gene>
<accession>H8GEH3</accession>
<dbReference type="Pfam" id="PF01590">
    <property type="entry name" value="GAF"/>
    <property type="match status" value="1"/>
</dbReference>
<feature type="domain" description="GAF" evidence="5">
    <location>
        <begin position="86"/>
        <end position="217"/>
    </location>
</feature>
<dbReference type="AlphaFoldDB" id="H8GEH3"/>
<dbReference type="PANTHER" id="PTHR24421:SF56">
    <property type="entry name" value="OXYGEN SENSOR HISTIDINE KINASE RESPONSE REGULATOR DOST"/>
    <property type="match status" value="1"/>
</dbReference>
<evidence type="ECO:0000256" key="4">
    <source>
        <dbReference type="SAM" id="MobiDB-lite"/>
    </source>
</evidence>
<dbReference type="InterPro" id="IPR050482">
    <property type="entry name" value="Sensor_HK_TwoCompSys"/>
</dbReference>